<gene>
    <name evidence="5" type="ordered locus">Sulku_1306</name>
</gene>
<comment type="similarity">
    <text evidence="1">Belongs to the DNA polymerase type-Y family.</text>
</comment>
<protein>
    <submittedName>
        <fullName evidence="5">DNA-directed DNA polymerase</fullName>
        <ecNumber evidence="5">2.7.7.7</ecNumber>
    </submittedName>
</protein>
<dbReference type="PROSITE" id="PS50173">
    <property type="entry name" value="UMUC"/>
    <property type="match status" value="1"/>
</dbReference>
<dbReference type="GO" id="GO:0003887">
    <property type="term" value="F:DNA-directed DNA polymerase activity"/>
    <property type="evidence" value="ECO:0007669"/>
    <property type="project" value="UniProtKB-KW"/>
</dbReference>
<dbReference type="InterPro" id="IPR050116">
    <property type="entry name" value="DNA_polymerase-Y"/>
</dbReference>
<sequence>MIIHLDLDCFFASCERVRNPSLEGKCVAVGGRGDPFIFDKKPSHAKKLMTVNSGAFVPSLFHAEHDSRHYFKDGDKMRGIITTASYEARAYGIKTAMSVHEALRLCPHLILLPPNHLLYHTMSHELMEYLSTLIPVMEQYSIDEMFGDLGGWIDDVDTYEFVRHLQNQISVEFKLPVSIGASRSKWIAKLATSSAKPYGVRVVHAEEIESFVKDIPIGDFPGVGKAFSQKMERYGIKSIGNAWKSDALIRSWGTHGRDLYARLRGEDNERVQPSRSRKGIGISRSMDHPVQERDELFRRIHILVRHWSHTIMKLGVNPTTYSFSLGYENWGSSKKQYTLYRLFNETFLQSFTIEKFRELDVYPHIRVRYIAMSATKFIHHDPKTFNILEYENDMKMRSLSDALTTIRDKYGMDIVRGGGEL</sequence>
<dbReference type="InterPro" id="IPR043502">
    <property type="entry name" value="DNA/RNA_pol_sf"/>
</dbReference>
<name>E4TY49_SULKY</name>
<feature type="domain" description="UmuC" evidence="4">
    <location>
        <begin position="2"/>
        <end position="224"/>
    </location>
</feature>
<dbReference type="RefSeq" id="WP_013460166.1">
    <property type="nucleotide sequence ID" value="NC_014762.1"/>
</dbReference>
<dbReference type="Gene3D" id="1.10.150.20">
    <property type="entry name" value="5' to 3' exonuclease, C-terminal subdomain"/>
    <property type="match status" value="1"/>
</dbReference>
<evidence type="ECO:0000313" key="6">
    <source>
        <dbReference type="Proteomes" id="UP000008721"/>
    </source>
</evidence>
<dbReference type="Pfam" id="PF11798">
    <property type="entry name" value="IMS_HHH"/>
    <property type="match status" value="1"/>
</dbReference>
<dbReference type="InterPro" id="IPR024728">
    <property type="entry name" value="PolY_HhH_motif"/>
</dbReference>
<evidence type="ECO:0000256" key="3">
    <source>
        <dbReference type="ARBA" id="ARBA00022932"/>
    </source>
</evidence>
<dbReference type="InterPro" id="IPR043128">
    <property type="entry name" value="Rev_trsase/Diguanyl_cyclase"/>
</dbReference>
<evidence type="ECO:0000313" key="5">
    <source>
        <dbReference type="EMBL" id="ADR33969.1"/>
    </source>
</evidence>
<organism evidence="5 6">
    <name type="scientific">Sulfuricurvum kujiense (strain ATCC BAA-921 / DSM 16994 / JCM 11577 / YK-1)</name>
    <dbReference type="NCBI Taxonomy" id="709032"/>
    <lineage>
        <taxon>Bacteria</taxon>
        <taxon>Pseudomonadati</taxon>
        <taxon>Campylobacterota</taxon>
        <taxon>Epsilonproteobacteria</taxon>
        <taxon>Campylobacterales</taxon>
        <taxon>Sulfurimonadaceae</taxon>
        <taxon>Sulfuricurvum</taxon>
    </lineage>
</organism>
<keyword evidence="3 5" id="KW-0239">DNA-directed DNA polymerase</keyword>
<dbReference type="SUPFAM" id="SSF56672">
    <property type="entry name" value="DNA/RNA polymerases"/>
    <property type="match status" value="1"/>
</dbReference>
<keyword evidence="2" id="KW-0515">Mutator protein</keyword>
<dbReference type="InterPro" id="IPR022880">
    <property type="entry name" value="DNApol_IV"/>
</dbReference>
<dbReference type="GO" id="GO:0005829">
    <property type="term" value="C:cytosol"/>
    <property type="evidence" value="ECO:0007669"/>
    <property type="project" value="TreeGrafter"/>
</dbReference>
<dbReference type="EC" id="2.7.7.7" evidence="5"/>
<dbReference type="KEGG" id="sku:Sulku_1306"/>
<dbReference type="Gene3D" id="3.40.1170.60">
    <property type="match status" value="1"/>
</dbReference>
<dbReference type="GO" id="GO:0009432">
    <property type="term" value="P:SOS response"/>
    <property type="evidence" value="ECO:0007669"/>
    <property type="project" value="TreeGrafter"/>
</dbReference>
<dbReference type="eggNOG" id="COG0389">
    <property type="taxonomic scope" value="Bacteria"/>
</dbReference>
<dbReference type="EMBL" id="CP002355">
    <property type="protein sequence ID" value="ADR33969.1"/>
    <property type="molecule type" value="Genomic_DNA"/>
</dbReference>
<dbReference type="Gene3D" id="3.30.70.270">
    <property type="match status" value="1"/>
</dbReference>
<proteinExistence type="inferred from homology"/>
<dbReference type="PANTHER" id="PTHR11076">
    <property type="entry name" value="DNA REPAIR POLYMERASE UMUC / TRANSFERASE FAMILY MEMBER"/>
    <property type="match status" value="1"/>
</dbReference>
<accession>E4TY49</accession>
<evidence type="ECO:0000256" key="2">
    <source>
        <dbReference type="ARBA" id="ARBA00022457"/>
    </source>
</evidence>
<dbReference type="GO" id="GO:0042276">
    <property type="term" value="P:error-prone translesion synthesis"/>
    <property type="evidence" value="ECO:0007669"/>
    <property type="project" value="TreeGrafter"/>
</dbReference>
<keyword evidence="5" id="KW-0548">Nucleotidyltransferase</keyword>
<evidence type="ECO:0000259" key="4">
    <source>
        <dbReference type="PROSITE" id="PS50173"/>
    </source>
</evidence>
<dbReference type="CDD" id="cd03586">
    <property type="entry name" value="PolY_Pol_IV_kappa"/>
    <property type="match status" value="1"/>
</dbReference>
<keyword evidence="6" id="KW-1185">Reference proteome</keyword>
<dbReference type="InterPro" id="IPR001126">
    <property type="entry name" value="UmuC"/>
</dbReference>
<dbReference type="PANTHER" id="PTHR11076:SF33">
    <property type="entry name" value="DNA POLYMERASE KAPPA"/>
    <property type="match status" value="1"/>
</dbReference>
<dbReference type="HOGENOM" id="CLU_012348_1_1_7"/>
<evidence type="ECO:0000256" key="1">
    <source>
        <dbReference type="ARBA" id="ARBA00010945"/>
    </source>
</evidence>
<dbReference type="OrthoDB" id="9808813at2"/>
<keyword evidence="5" id="KW-0808">Transferase</keyword>
<dbReference type="AlphaFoldDB" id="E4TY49"/>
<dbReference type="Proteomes" id="UP000008721">
    <property type="component" value="Chromosome"/>
</dbReference>
<dbReference type="GO" id="GO:0006281">
    <property type="term" value="P:DNA repair"/>
    <property type="evidence" value="ECO:0007669"/>
    <property type="project" value="InterPro"/>
</dbReference>
<reference evidence="5 6" key="1">
    <citation type="journal article" date="2012" name="Stand. Genomic Sci.">
        <title>Complete genome sequence of the sulfur compounds oxidizing chemolithoautotroph Sulfuricurvum kujiense type strain (YK-1(T)).</title>
        <authorList>
            <person name="Han C."/>
            <person name="Kotsyurbenko O."/>
            <person name="Chertkov O."/>
            <person name="Held B."/>
            <person name="Lapidus A."/>
            <person name="Nolan M."/>
            <person name="Lucas S."/>
            <person name="Hammon N."/>
            <person name="Deshpande S."/>
            <person name="Cheng J.F."/>
            <person name="Tapia R."/>
            <person name="Goodwin L.A."/>
            <person name="Pitluck S."/>
            <person name="Liolios K."/>
            <person name="Pagani I."/>
            <person name="Ivanova N."/>
            <person name="Mavromatis K."/>
            <person name="Mikhailova N."/>
            <person name="Pati A."/>
            <person name="Chen A."/>
            <person name="Palaniappan K."/>
            <person name="Land M."/>
            <person name="Hauser L."/>
            <person name="Chang Y.J."/>
            <person name="Jeffries C.D."/>
            <person name="Brambilla E.M."/>
            <person name="Rohde M."/>
            <person name="Spring S."/>
            <person name="Sikorski J."/>
            <person name="Goker M."/>
            <person name="Woyke T."/>
            <person name="Bristow J."/>
            <person name="Eisen J.A."/>
            <person name="Markowitz V."/>
            <person name="Hugenholtz P."/>
            <person name="Kyrpides N.C."/>
            <person name="Klenk H.P."/>
            <person name="Detter J.C."/>
        </authorList>
    </citation>
    <scope>NUCLEOTIDE SEQUENCE [LARGE SCALE GENOMIC DNA]</scope>
    <source>
        <strain evidence="6">ATCC BAA-921 / DSM 16994 / JCM 11577 / YK-1</strain>
    </source>
</reference>
<dbReference type="Pfam" id="PF00817">
    <property type="entry name" value="IMS"/>
    <property type="match status" value="1"/>
</dbReference>
<dbReference type="STRING" id="709032.Sulku_1306"/>